<sequence length="158" mass="18191">MENKNLVFLICLFVLIYVLYVINKKVALIVFIFGFTIFIIKQLPIELDKWLHTKLINLPEYLKCALDINCGHTGCGEHLNDTFEAQKNADVDFYTVGHVIFWVLLAKVEPRLTLIHVLLISLLWELIEIYAGCQGFKMHGRLTDIFFNVLGFCIGKSI</sequence>
<proteinExistence type="predicted"/>
<evidence type="ECO:0000313" key="2">
    <source>
        <dbReference type="EMBL" id="QHS85128.1"/>
    </source>
</evidence>
<name>A0A6C0B0T1_9ZZZZ</name>
<organism evidence="2">
    <name type="scientific">viral metagenome</name>
    <dbReference type="NCBI Taxonomy" id="1070528"/>
    <lineage>
        <taxon>unclassified sequences</taxon>
        <taxon>metagenomes</taxon>
        <taxon>organismal metagenomes</taxon>
    </lineage>
</organism>
<accession>A0A6C0B0T1</accession>
<keyword evidence="1" id="KW-1133">Transmembrane helix</keyword>
<keyword evidence="1" id="KW-0472">Membrane</keyword>
<keyword evidence="1" id="KW-0812">Transmembrane</keyword>
<feature type="transmembrane region" description="Helical" evidence="1">
    <location>
        <begin position="27"/>
        <end position="45"/>
    </location>
</feature>
<feature type="transmembrane region" description="Helical" evidence="1">
    <location>
        <begin position="6"/>
        <end position="22"/>
    </location>
</feature>
<dbReference type="EMBL" id="MN739040">
    <property type="protein sequence ID" value="QHS85128.1"/>
    <property type="molecule type" value="Genomic_DNA"/>
</dbReference>
<evidence type="ECO:0000256" key="1">
    <source>
        <dbReference type="SAM" id="Phobius"/>
    </source>
</evidence>
<dbReference type="AlphaFoldDB" id="A0A6C0B0T1"/>
<protein>
    <submittedName>
        <fullName evidence="2">Uncharacterized protein</fullName>
    </submittedName>
</protein>
<reference evidence="2" key="1">
    <citation type="journal article" date="2020" name="Nature">
        <title>Giant virus diversity and host interactions through global metagenomics.</title>
        <authorList>
            <person name="Schulz F."/>
            <person name="Roux S."/>
            <person name="Paez-Espino D."/>
            <person name="Jungbluth S."/>
            <person name="Walsh D.A."/>
            <person name="Denef V.J."/>
            <person name="McMahon K.D."/>
            <person name="Konstantinidis K.T."/>
            <person name="Eloe-Fadrosh E.A."/>
            <person name="Kyrpides N.C."/>
            <person name="Woyke T."/>
        </authorList>
    </citation>
    <scope>NUCLEOTIDE SEQUENCE</scope>
    <source>
        <strain evidence="2">GVMAG-M-3300009182-67</strain>
    </source>
</reference>